<dbReference type="Proteomes" id="UP001523565">
    <property type="component" value="Unassembled WGS sequence"/>
</dbReference>
<evidence type="ECO:0000259" key="2">
    <source>
        <dbReference type="Pfam" id="PF13817"/>
    </source>
</evidence>
<evidence type="ECO:0000313" key="4">
    <source>
        <dbReference type="Proteomes" id="UP001523565"/>
    </source>
</evidence>
<accession>A0ABT1EH56</accession>
<dbReference type="PANTHER" id="PTHR33678">
    <property type="entry name" value="BLL1576 PROTEIN"/>
    <property type="match status" value="1"/>
</dbReference>
<dbReference type="PANTHER" id="PTHR33678:SF1">
    <property type="entry name" value="BLL1576 PROTEIN"/>
    <property type="match status" value="1"/>
</dbReference>
<dbReference type="InterPro" id="IPR004291">
    <property type="entry name" value="Transposase_IS66_central"/>
</dbReference>
<comment type="caution">
    <text evidence="3">The sequence shown here is derived from an EMBL/GenBank/DDBJ whole genome shotgun (WGS) entry which is preliminary data.</text>
</comment>
<feature type="domain" description="Transposase IS66 C-terminal" evidence="2">
    <location>
        <begin position="85"/>
        <end position="126"/>
    </location>
</feature>
<feature type="domain" description="Transposase IS66 central" evidence="1">
    <location>
        <begin position="1"/>
        <end position="78"/>
    </location>
</feature>
<reference evidence="3 4" key="1">
    <citation type="journal article" date="2022" name="Genome Biol. Evol.">
        <title>Host diet, physiology and behaviors set the stage for Lachnospiraceae cladogenesis.</title>
        <authorList>
            <person name="Vera-Ponce De Leon A."/>
            <person name="Schneider M."/>
            <person name="Jahnes B.C."/>
            <person name="Sadowski V."/>
            <person name="Camuy-Velez L.A."/>
            <person name="Duan J."/>
            <person name="Sabree Z.L."/>
        </authorList>
    </citation>
    <scope>NUCLEOTIDE SEQUENCE [LARGE SCALE GENOMIC DNA]</scope>
    <source>
        <strain evidence="3 4">PAL227</strain>
    </source>
</reference>
<gene>
    <name evidence="3" type="ORF">NK118_00005</name>
</gene>
<protein>
    <submittedName>
        <fullName evidence="3">Transposase</fullName>
    </submittedName>
</protein>
<dbReference type="RefSeq" id="WP_262067542.1">
    <property type="nucleotide sequence ID" value="NZ_JAMXOC010000001.1"/>
</dbReference>
<dbReference type="InterPro" id="IPR052344">
    <property type="entry name" value="Transposase-related"/>
</dbReference>
<name>A0ABT1EH56_9FIRM</name>
<sequence>KPLVEAYFKWVKQNVDKVLKKSKTHSGLTYSINQEKYLKRFLEDGEVPMDNNAAEQTIRSFCIGRRNWMVIDTISGAKASAIIYSIAETAKANNLKPYEYYEHLLTEIPKHLEDTGRGFLEYLLPWSDKLPANCRK</sequence>
<dbReference type="Pfam" id="PF03050">
    <property type="entry name" value="DDE_Tnp_IS66"/>
    <property type="match status" value="1"/>
</dbReference>
<proteinExistence type="predicted"/>
<dbReference type="InterPro" id="IPR039552">
    <property type="entry name" value="IS66_C"/>
</dbReference>
<keyword evidence="4" id="KW-1185">Reference proteome</keyword>
<dbReference type="EMBL" id="JAMZFV010000001">
    <property type="protein sequence ID" value="MCP1108632.1"/>
    <property type="molecule type" value="Genomic_DNA"/>
</dbReference>
<organism evidence="3 4">
    <name type="scientific">Ohessyouella blattaphilus</name>
    <dbReference type="NCBI Taxonomy" id="2949333"/>
    <lineage>
        <taxon>Bacteria</taxon>
        <taxon>Bacillati</taxon>
        <taxon>Bacillota</taxon>
        <taxon>Clostridia</taxon>
        <taxon>Lachnospirales</taxon>
        <taxon>Lachnospiraceae</taxon>
        <taxon>Ohessyouella</taxon>
    </lineage>
</organism>
<feature type="non-terminal residue" evidence="3">
    <location>
        <position position="1"/>
    </location>
</feature>
<dbReference type="Pfam" id="PF13817">
    <property type="entry name" value="DDE_Tnp_IS66_C"/>
    <property type="match status" value="1"/>
</dbReference>
<evidence type="ECO:0000313" key="3">
    <source>
        <dbReference type="EMBL" id="MCP1108632.1"/>
    </source>
</evidence>
<evidence type="ECO:0000259" key="1">
    <source>
        <dbReference type="Pfam" id="PF03050"/>
    </source>
</evidence>